<proteinExistence type="predicted"/>
<sequence length="164" mass="17733">MKKENIKTLIESSLPASEIVSSLTESVEANLMEVINTLGLKPGKKVHSNAKTDYYGKLGKGIVILGDFGGFLSGAFYLGDVYKTRGEAMLGSEGMADLIFSDSGNGKWRVTTFGPMSRTVMQNNMLMSTSELTKLSQIIKLKGTALSKANKPDVSKFKKVNISI</sequence>
<dbReference type="Proteomes" id="UP000693899">
    <property type="component" value="Segment"/>
</dbReference>
<protein>
    <submittedName>
        <fullName evidence="1">Uncharacterized protein</fullName>
    </submittedName>
</protein>
<name>A0A8E4UXY0_9CAUD</name>
<evidence type="ECO:0000313" key="1">
    <source>
        <dbReference type="EMBL" id="QQO97283.1"/>
    </source>
</evidence>
<keyword evidence="2" id="KW-1185">Reference proteome</keyword>
<organism evidence="1 2">
    <name type="scientific">Maribacter phage Colly_1</name>
    <dbReference type="NCBI Taxonomy" id="2745691"/>
    <lineage>
        <taxon>Viruses</taxon>
        <taxon>Duplodnaviria</taxon>
        <taxon>Heunggongvirae</taxon>
        <taxon>Uroviricota</taxon>
        <taxon>Caudoviricetes</taxon>
        <taxon>Molycolviridae</taxon>
        <taxon>Mollyvirus</taxon>
        <taxon>Mollyvirus colly</taxon>
    </lineage>
</organism>
<dbReference type="EMBL" id="MT732450">
    <property type="protein sequence ID" value="QQO97283.1"/>
    <property type="molecule type" value="Genomic_DNA"/>
</dbReference>
<evidence type="ECO:0000313" key="2">
    <source>
        <dbReference type="Proteomes" id="UP000693899"/>
    </source>
</evidence>
<reference evidence="1" key="1">
    <citation type="submission" date="2020-07" db="EMBL/GenBank/DDBJ databases">
        <title>Highly diverse flavobacterial phages as mortality factor during North Sea spring blooms.</title>
        <authorList>
            <person name="Bartlau N."/>
            <person name="Wichels A."/>
            <person name="Krohne G."/>
            <person name="Adriaenssens E.M."/>
            <person name="Heins A."/>
            <person name="Fuchs B.M."/>
            <person name="Amann R."/>
            <person name="Moraru C."/>
        </authorList>
    </citation>
    <scope>NUCLEOTIDE SEQUENCE</scope>
</reference>
<gene>
    <name evidence="1" type="ORF">Colly1_179</name>
</gene>
<accession>A0A8E4UXY0</accession>